<feature type="non-terminal residue" evidence="1">
    <location>
        <position position="1"/>
    </location>
</feature>
<dbReference type="EMBL" id="BARV01016303">
    <property type="protein sequence ID" value="GAI25395.1"/>
    <property type="molecule type" value="Genomic_DNA"/>
</dbReference>
<dbReference type="AlphaFoldDB" id="X1NF20"/>
<accession>X1NF20</accession>
<organism evidence="1">
    <name type="scientific">marine sediment metagenome</name>
    <dbReference type="NCBI Taxonomy" id="412755"/>
    <lineage>
        <taxon>unclassified sequences</taxon>
        <taxon>metagenomes</taxon>
        <taxon>ecological metagenomes</taxon>
    </lineage>
</organism>
<reference evidence="1" key="1">
    <citation type="journal article" date="2014" name="Front. Microbiol.">
        <title>High frequency of phylogenetically diverse reductive dehalogenase-homologous genes in deep subseafloor sedimentary metagenomes.</title>
        <authorList>
            <person name="Kawai M."/>
            <person name="Futagami T."/>
            <person name="Toyoda A."/>
            <person name="Takaki Y."/>
            <person name="Nishi S."/>
            <person name="Hori S."/>
            <person name="Arai W."/>
            <person name="Tsubouchi T."/>
            <person name="Morono Y."/>
            <person name="Uchiyama I."/>
            <person name="Ito T."/>
            <person name="Fujiyama A."/>
            <person name="Inagaki F."/>
            <person name="Takami H."/>
        </authorList>
    </citation>
    <scope>NUCLEOTIDE SEQUENCE</scope>
    <source>
        <strain evidence="1">Expedition CK06-06</strain>
    </source>
</reference>
<name>X1NF20_9ZZZZ</name>
<proteinExistence type="predicted"/>
<gene>
    <name evidence="1" type="ORF">S06H3_28000</name>
</gene>
<comment type="caution">
    <text evidence="1">The sequence shown here is derived from an EMBL/GenBank/DDBJ whole genome shotgun (WGS) entry which is preliminary data.</text>
</comment>
<protein>
    <submittedName>
        <fullName evidence="1">Uncharacterized protein</fullName>
    </submittedName>
</protein>
<evidence type="ECO:0000313" key="1">
    <source>
        <dbReference type="EMBL" id="GAI25395.1"/>
    </source>
</evidence>
<sequence>RYEKCLSKIIEARGLVLDKYNLFPMLVKIMDSSRDYGVIKKIELKTEAYFDSIPKKTKVFFDLKYYFGRHKRKFK</sequence>